<evidence type="ECO:0000256" key="7">
    <source>
        <dbReference type="ARBA" id="ARBA00023136"/>
    </source>
</evidence>
<dbReference type="RefSeq" id="WP_028527419.1">
    <property type="nucleotide sequence ID" value="NZ_CABLBR010000001.1"/>
</dbReference>
<evidence type="ECO:0000256" key="5">
    <source>
        <dbReference type="ARBA" id="ARBA00022741"/>
    </source>
</evidence>
<dbReference type="InterPro" id="IPR003439">
    <property type="entry name" value="ABC_transporter-like_ATP-bd"/>
</dbReference>
<dbReference type="Proteomes" id="UP001060164">
    <property type="component" value="Chromosome"/>
</dbReference>
<feature type="domain" description="ABC transporter" evidence="8">
    <location>
        <begin position="2"/>
        <end position="248"/>
    </location>
</feature>
<dbReference type="PANTHER" id="PTHR43297">
    <property type="entry name" value="OLIGOPEPTIDE TRANSPORT ATP-BINDING PROTEIN APPD"/>
    <property type="match status" value="1"/>
</dbReference>
<keyword evidence="5" id="KW-0547">Nucleotide-binding</keyword>
<dbReference type="PROSITE" id="PS50893">
    <property type="entry name" value="ABC_TRANSPORTER_2"/>
    <property type="match status" value="1"/>
</dbReference>
<comment type="subcellular location">
    <subcellularLocation>
        <location evidence="1">Cell membrane</location>
        <topology evidence="1">Peripheral membrane protein</topology>
    </subcellularLocation>
</comment>
<dbReference type="InterPro" id="IPR027417">
    <property type="entry name" value="P-loop_NTPase"/>
</dbReference>
<dbReference type="PROSITE" id="PS00211">
    <property type="entry name" value="ABC_TRANSPORTER_1"/>
    <property type="match status" value="1"/>
</dbReference>
<keyword evidence="3" id="KW-0813">Transport</keyword>
<evidence type="ECO:0000259" key="8">
    <source>
        <dbReference type="PROSITE" id="PS50893"/>
    </source>
</evidence>
<keyword evidence="6 9" id="KW-0067">ATP-binding</keyword>
<dbReference type="GO" id="GO:0005524">
    <property type="term" value="F:ATP binding"/>
    <property type="evidence" value="ECO:0007669"/>
    <property type="project" value="UniProtKB-KW"/>
</dbReference>
<keyword evidence="10" id="KW-1185">Reference proteome</keyword>
<proteinExistence type="inferred from homology"/>
<evidence type="ECO:0000256" key="4">
    <source>
        <dbReference type="ARBA" id="ARBA00022475"/>
    </source>
</evidence>
<organism evidence="9 10">
    <name type="scientific">Ruminococcus gauvreauii</name>
    <dbReference type="NCBI Taxonomy" id="438033"/>
    <lineage>
        <taxon>Bacteria</taxon>
        <taxon>Bacillati</taxon>
        <taxon>Bacillota</taxon>
        <taxon>Clostridia</taxon>
        <taxon>Eubacteriales</taxon>
        <taxon>Oscillospiraceae</taxon>
        <taxon>Ruminococcus</taxon>
    </lineage>
</organism>
<dbReference type="InterPro" id="IPR017871">
    <property type="entry name" value="ABC_transporter-like_CS"/>
</dbReference>
<keyword evidence="4" id="KW-1003">Cell membrane</keyword>
<dbReference type="InterPro" id="IPR003593">
    <property type="entry name" value="AAA+_ATPase"/>
</dbReference>
<dbReference type="PANTHER" id="PTHR43297:SF2">
    <property type="entry name" value="DIPEPTIDE TRANSPORT ATP-BINDING PROTEIN DPPD"/>
    <property type="match status" value="1"/>
</dbReference>
<protein>
    <submittedName>
        <fullName evidence="9">ABC transporter ATP-binding protein</fullName>
    </submittedName>
</protein>
<name>A0ABY5VF09_9FIRM</name>
<comment type="similarity">
    <text evidence="2">Belongs to the ABC transporter superfamily.</text>
</comment>
<dbReference type="Pfam" id="PF08352">
    <property type="entry name" value="oligo_HPY"/>
    <property type="match status" value="1"/>
</dbReference>
<evidence type="ECO:0000256" key="1">
    <source>
        <dbReference type="ARBA" id="ARBA00004202"/>
    </source>
</evidence>
<dbReference type="InterPro" id="IPR013563">
    <property type="entry name" value="Oligopep_ABC_C"/>
</dbReference>
<evidence type="ECO:0000256" key="6">
    <source>
        <dbReference type="ARBA" id="ARBA00022840"/>
    </source>
</evidence>
<keyword evidence="7" id="KW-0472">Membrane</keyword>
<dbReference type="SUPFAM" id="SSF52540">
    <property type="entry name" value="P-loop containing nucleoside triphosphate hydrolases"/>
    <property type="match status" value="1"/>
</dbReference>
<gene>
    <name evidence="9" type="ORF">NQ502_15845</name>
</gene>
<evidence type="ECO:0000313" key="10">
    <source>
        <dbReference type="Proteomes" id="UP001060164"/>
    </source>
</evidence>
<dbReference type="EMBL" id="CP102290">
    <property type="protein sequence ID" value="UWP58828.1"/>
    <property type="molecule type" value="Genomic_DNA"/>
</dbReference>
<dbReference type="CDD" id="cd03257">
    <property type="entry name" value="ABC_NikE_OppD_transporters"/>
    <property type="match status" value="1"/>
</dbReference>
<sequence>MLSLENLYVSYGDVTVVQDVSLEVKKGEIVGIVGESGSGKSTALASVLRLDPAASVTGGSIIFEGKDITVMEKKELRTVRGNDIAMIFQNAAMSMDPMKTIGHLFYETVYMHHPEMKKDACFAQAKSLMERMRLQDTGRILKSYPFEMSGGMCQRIAIAAAMMNHPKLILADEPTSALDVTAQAEVIRLMRLLRDDFGTSMLIVTHNMGVVAQLTDKVAVMYGGRIVEFGTTADVMENPAHPYTQALLRAVPRMDGTLPKGIAGMPPEFGKKIKGCVFADRCCRARASCRDTMPGMQKFSETHWTACNVTKEGV</sequence>
<dbReference type="SMART" id="SM00382">
    <property type="entry name" value="AAA"/>
    <property type="match status" value="1"/>
</dbReference>
<evidence type="ECO:0000313" key="9">
    <source>
        <dbReference type="EMBL" id="UWP58828.1"/>
    </source>
</evidence>
<dbReference type="Pfam" id="PF00005">
    <property type="entry name" value="ABC_tran"/>
    <property type="match status" value="1"/>
</dbReference>
<dbReference type="InterPro" id="IPR050388">
    <property type="entry name" value="ABC_Ni/Peptide_Import"/>
</dbReference>
<reference evidence="9" key="1">
    <citation type="journal article" date="2022" name="Cell">
        <title>Design, construction, and in vivo augmentation of a complex gut microbiome.</title>
        <authorList>
            <person name="Cheng A.G."/>
            <person name="Ho P.Y."/>
            <person name="Aranda-Diaz A."/>
            <person name="Jain S."/>
            <person name="Yu F.B."/>
            <person name="Meng X."/>
            <person name="Wang M."/>
            <person name="Iakiviak M."/>
            <person name="Nagashima K."/>
            <person name="Zhao A."/>
            <person name="Murugkar P."/>
            <person name="Patil A."/>
            <person name="Atabakhsh K."/>
            <person name="Weakley A."/>
            <person name="Yan J."/>
            <person name="Brumbaugh A.R."/>
            <person name="Higginbottom S."/>
            <person name="Dimas A."/>
            <person name="Shiver A.L."/>
            <person name="Deutschbauer A."/>
            <person name="Neff N."/>
            <person name="Sonnenburg J.L."/>
            <person name="Huang K.C."/>
            <person name="Fischbach M.A."/>
        </authorList>
    </citation>
    <scope>NUCLEOTIDE SEQUENCE</scope>
    <source>
        <strain evidence="9">DSM 19829</strain>
    </source>
</reference>
<accession>A0ABY5VF09</accession>
<evidence type="ECO:0000256" key="3">
    <source>
        <dbReference type="ARBA" id="ARBA00022448"/>
    </source>
</evidence>
<evidence type="ECO:0000256" key="2">
    <source>
        <dbReference type="ARBA" id="ARBA00005417"/>
    </source>
</evidence>
<dbReference type="Gene3D" id="3.40.50.300">
    <property type="entry name" value="P-loop containing nucleotide triphosphate hydrolases"/>
    <property type="match status" value="1"/>
</dbReference>
<dbReference type="NCBIfam" id="TIGR01727">
    <property type="entry name" value="oligo_HPY"/>
    <property type="match status" value="1"/>
</dbReference>